<keyword evidence="3" id="KW-1185">Reference proteome</keyword>
<dbReference type="CDD" id="cd10929">
    <property type="entry name" value="CE4_u5"/>
    <property type="match status" value="1"/>
</dbReference>
<dbReference type="GO" id="GO:0016810">
    <property type="term" value="F:hydrolase activity, acting on carbon-nitrogen (but not peptide) bonds"/>
    <property type="evidence" value="ECO:0007669"/>
    <property type="project" value="InterPro"/>
</dbReference>
<dbReference type="InterPro" id="IPR011330">
    <property type="entry name" value="Glyco_hydro/deAcase_b/a-brl"/>
</dbReference>
<dbReference type="Pfam" id="PF01522">
    <property type="entry name" value="Polysacc_deac_1"/>
    <property type="match status" value="1"/>
</dbReference>
<dbReference type="OrthoDB" id="7836272at2"/>
<evidence type="ECO:0000259" key="1">
    <source>
        <dbReference type="Pfam" id="PF01522"/>
    </source>
</evidence>
<evidence type="ECO:0000313" key="2">
    <source>
        <dbReference type="EMBL" id="PTX10662.1"/>
    </source>
</evidence>
<dbReference type="RefSeq" id="WP_108213911.1">
    <property type="nucleotide sequence ID" value="NZ_QBKI01000016.1"/>
</dbReference>
<reference evidence="2 3" key="1">
    <citation type="submission" date="2018-04" db="EMBL/GenBank/DDBJ databases">
        <title>Genomic Encyclopedia of Archaeal and Bacterial Type Strains, Phase II (KMG-II): from individual species to whole genera.</title>
        <authorList>
            <person name="Goeker M."/>
        </authorList>
    </citation>
    <scope>NUCLEOTIDE SEQUENCE [LARGE SCALE GENOMIC DNA]</scope>
    <source>
        <strain evidence="2 3">DSM 100162</strain>
    </source>
</reference>
<name>A0A2T5Y3A6_9BACT</name>
<dbReference type="AlphaFoldDB" id="A0A2T5Y3A6"/>
<dbReference type="InterPro" id="IPR002509">
    <property type="entry name" value="NODB_dom"/>
</dbReference>
<sequence length="339" mass="39567">MQNKPVFTISLDFELYWGVFDKVALETKQNYFSNTRRIVPELLTLFAKEEVHVTWATVGMLFAENWQEWQEHNPTQQPAYTNKQLSAYRLMELYGQDSALAANFFAPELVKQIPQTPFQELATHTYCHYYCKAQGQTLEQFREDLRAAKQIAIAKSLPAPVSLVFPRNQFNQEYLKVCFEEGITSARSNPKDWFWKDTVEDKLLNKIFRTGDGYLPLGQRTSFPLSSLQPVKGMPLAIPASRFLRPVNGSKPILDKLRLQRILKEMTEAAKRKECYHLWWHPHNFGDYPEQSMADLRVIIHHFKQLQKQYGMVSMTMQEIQAYVREGNFEVTDVKTNNI</sequence>
<dbReference type="GO" id="GO:0005975">
    <property type="term" value="P:carbohydrate metabolic process"/>
    <property type="evidence" value="ECO:0007669"/>
    <property type="project" value="InterPro"/>
</dbReference>
<evidence type="ECO:0000313" key="3">
    <source>
        <dbReference type="Proteomes" id="UP000244225"/>
    </source>
</evidence>
<feature type="domain" description="NodB homology" evidence="1">
    <location>
        <begin position="36"/>
        <end position="182"/>
    </location>
</feature>
<protein>
    <submittedName>
        <fullName evidence="2">Polysaccharide deacetylase</fullName>
    </submittedName>
</protein>
<dbReference type="Proteomes" id="UP000244225">
    <property type="component" value="Unassembled WGS sequence"/>
</dbReference>
<proteinExistence type="predicted"/>
<dbReference type="EMBL" id="QBKI01000016">
    <property type="protein sequence ID" value="PTX10662.1"/>
    <property type="molecule type" value="Genomic_DNA"/>
</dbReference>
<organism evidence="2 3">
    <name type="scientific">Pontibacter mucosus</name>
    <dbReference type="NCBI Taxonomy" id="1649266"/>
    <lineage>
        <taxon>Bacteria</taxon>
        <taxon>Pseudomonadati</taxon>
        <taxon>Bacteroidota</taxon>
        <taxon>Cytophagia</taxon>
        <taxon>Cytophagales</taxon>
        <taxon>Hymenobacteraceae</taxon>
        <taxon>Pontibacter</taxon>
    </lineage>
</organism>
<dbReference type="SUPFAM" id="SSF88713">
    <property type="entry name" value="Glycoside hydrolase/deacetylase"/>
    <property type="match status" value="1"/>
</dbReference>
<dbReference type="Gene3D" id="3.20.20.370">
    <property type="entry name" value="Glycoside hydrolase/deacetylase"/>
    <property type="match status" value="1"/>
</dbReference>
<accession>A0A2T5Y3A6</accession>
<gene>
    <name evidence="2" type="ORF">C8N40_1163</name>
</gene>
<comment type="caution">
    <text evidence="2">The sequence shown here is derived from an EMBL/GenBank/DDBJ whole genome shotgun (WGS) entry which is preliminary data.</text>
</comment>